<dbReference type="RefSeq" id="WP_170864350.1">
    <property type="nucleotide sequence ID" value="NZ_FQUS01000009.1"/>
</dbReference>
<dbReference type="Proteomes" id="UP000184041">
    <property type="component" value="Unassembled WGS sequence"/>
</dbReference>
<accession>A0A1M5BYF4</accession>
<name>A0A1M5BYF4_9BACT</name>
<organism evidence="2 3">
    <name type="scientific">Fodinibius roseus</name>
    <dbReference type="NCBI Taxonomy" id="1194090"/>
    <lineage>
        <taxon>Bacteria</taxon>
        <taxon>Pseudomonadati</taxon>
        <taxon>Balneolota</taxon>
        <taxon>Balneolia</taxon>
        <taxon>Balneolales</taxon>
        <taxon>Balneolaceae</taxon>
        <taxon>Fodinibius</taxon>
    </lineage>
</organism>
<proteinExistence type="predicted"/>
<evidence type="ECO:0000256" key="1">
    <source>
        <dbReference type="SAM" id="MobiDB-lite"/>
    </source>
</evidence>
<reference evidence="2 3" key="1">
    <citation type="submission" date="2016-11" db="EMBL/GenBank/DDBJ databases">
        <authorList>
            <person name="Jaros S."/>
            <person name="Januszkiewicz K."/>
            <person name="Wedrychowicz H."/>
        </authorList>
    </citation>
    <scope>NUCLEOTIDE SEQUENCE [LARGE SCALE GENOMIC DNA]</scope>
    <source>
        <strain evidence="2 3">DSM 21986</strain>
    </source>
</reference>
<dbReference type="AlphaFoldDB" id="A0A1M5BYF4"/>
<feature type="compositionally biased region" description="Basic and acidic residues" evidence="1">
    <location>
        <begin position="1"/>
        <end position="15"/>
    </location>
</feature>
<feature type="region of interest" description="Disordered" evidence="1">
    <location>
        <begin position="1"/>
        <end position="30"/>
    </location>
</feature>
<protein>
    <submittedName>
        <fullName evidence="2">Uncharacterized protein</fullName>
    </submittedName>
</protein>
<dbReference type="STRING" id="1194090.SAMN05443144_10929"/>
<dbReference type="EMBL" id="FQUS01000009">
    <property type="protein sequence ID" value="SHF47499.1"/>
    <property type="molecule type" value="Genomic_DNA"/>
</dbReference>
<sequence length="54" mass="6122">MDDNQAKDKDKKAKNNSDNQVAPDMTSEELIESIRGKIQRVLVEKASNPDYSKK</sequence>
<gene>
    <name evidence="2" type="ORF">SAMN05443144_10929</name>
</gene>
<evidence type="ECO:0000313" key="2">
    <source>
        <dbReference type="EMBL" id="SHF47499.1"/>
    </source>
</evidence>
<keyword evidence="3" id="KW-1185">Reference proteome</keyword>
<evidence type="ECO:0000313" key="3">
    <source>
        <dbReference type="Proteomes" id="UP000184041"/>
    </source>
</evidence>